<comment type="subcellular location">
    <subcellularLocation>
        <location evidence="2">Membrane</location>
        <topology evidence="2">Single-pass membrane protein</topology>
    </subcellularLocation>
</comment>
<name>A0A409X1I8_PSICY</name>
<keyword evidence="9 15" id="KW-0560">Oxidoreductase</keyword>
<evidence type="ECO:0000256" key="9">
    <source>
        <dbReference type="ARBA" id="ARBA00023002"/>
    </source>
</evidence>
<keyword evidence="11 15" id="KW-0503">Monooxygenase</keyword>
<dbReference type="InterPro" id="IPR017972">
    <property type="entry name" value="Cyt_P450_CS"/>
</dbReference>
<feature type="binding site" description="axial binding residue" evidence="14">
    <location>
        <position position="449"/>
    </location>
    <ligand>
        <name>heme</name>
        <dbReference type="ChEBI" id="CHEBI:30413"/>
    </ligand>
    <ligandPart>
        <name>Fe</name>
        <dbReference type="ChEBI" id="CHEBI:18248"/>
    </ligandPart>
</feature>
<evidence type="ECO:0000256" key="11">
    <source>
        <dbReference type="ARBA" id="ARBA00023033"/>
    </source>
</evidence>
<dbReference type="InterPro" id="IPR002401">
    <property type="entry name" value="Cyt_P450_E_grp-I"/>
</dbReference>
<dbReference type="OrthoDB" id="1470350at2759"/>
<keyword evidence="8 16" id="KW-1133">Transmembrane helix</keyword>
<evidence type="ECO:0008006" key="19">
    <source>
        <dbReference type="Google" id="ProtNLM"/>
    </source>
</evidence>
<evidence type="ECO:0000256" key="15">
    <source>
        <dbReference type="RuleBase" id="RU000461"/>
    </source>
</evidence>
<comment type="cofactor">
    <cofactor evidence="1 14">
        <name>heme</name>
        <dbReference type="ChEBI" id="CHEBI:30413"/>
    </cofactor>
</comment>
<evidence type="ECO:0000256" key="5">
    <source>
        <dbReference type="ARBA" id="ARBA00022617"/>
    </source>
</evidence>
<dbReference type="GO" id="GO:0005506">
    <property type="term" value="F:iron ion binding"/>
    <property type="evidence" value="ECO:0007669"/>
    <property type="project" value="InterPro"/>
</dbReference>
<dbReference type="AlphaFoldDB" id="A0A409X1I8"/>
<comment type="caution">
    <text evidence="17">The sequence shown here is derived from an EMBL/GenBank/DDBJ whole genome shotgun (WGS) entry which is preliminary data.</text>
</comment>
<feature type="transmembrane region" description="Helical" evidence="16">
    <location>
        <begin position="12"/>
        <end position="34"/>
    </location>
</feature>
<dbReference type="PANTHER" id="PTHR46300">
    <property type="entry name" value="P450, PUTATIVE (EUROFUNG)-RELATED-RELATED"/>
    <property type="match status" value="1"/>
</dbReference>
<dbReference type="PRINTS" id="PR00463">
    <property type="entry name" value="EP450I"/>
</dbReference>
<dbReference type="GO" id="GO:0004497">
    <property type="term" value="F:monooxygenase activity"/>
    <property type="evidence" value="ECO:0007669"/>
    <property type="project" value="UniProtKB-KW"/>
</dbReference>
<dbReference type="InParanoid" id="A0A409X1I8"/>
<dbReference type="PROSITE" id="PS00086">
    <property type="entry name" value="CYTOCHROME_P450"/>
    <property type="match status" value="1"/>
</dbReference>
<dbReference type="EMBL" id="NHYD01002845">
    <property type="protein sequence ID" value="PPQ84569.1"/>
    <property type="molecule type" value="Genomic_DNA"/>
</dbReference>
<dbReference type="CDD" id="cd11065">
    <property type="entry name" value="CYP64-like"/>
    <property type="match status" value="1"/>
</dbReference>
<evidence type="ECO:0000256" key="2">
    <source>
        <dbReference type="ARBA" id="ARBA00004167"/>
    </source>
</evidence>
<evidence type="ECO:0000256" key="7">
    <source>
        <dbReference type="ARBA" id="ARBA00022723"/>
    </source>
</evidence>
<organism evidence="17 18">
    <name type="scientific">Psilocybe cyanescens</name>
    <dbReference type="NCBI Taxonomy" id="93625"/>
    <lineage>
        <taxon>Eukaryota</taxon>
        <taxon>Fungi</taxon>
        <taxon>Dikarya</taxon>
        <taxon>Basidiomycota</taxon>
        <taxon>Agaricomycotina</taxon>
        <taxon>Agaricomycetes</taxon>
        <taxon>Agaricomycetidae</taxon>
        <taxon>Agaricales</taxon>
        <taxon>Agaricineae</taxon>
        <taxon>Strophariaceae</taxon>
        <taxon>Psilocybe</taxon>
    </lineage>
</organism>
<dbReference type="GO" id="GO:0016020">
    <property type="term" value="C:membrane"/>
    <property type="evidence" value="ECO:0007669"/>
    <property type="project" value="UniProtKB-SubCell"/>
</dbReference>
<comment type="similarity">
    <text evidence="4 15">Belongs to the cytochrome P450 family.</text>
</comment>
<dbReference type="Proteomes" id="UP000283269">
    <property type="component" value="Unassembled WGS sequence"/>
</dbReference>
<dbReference type="PANTHER" id="PTHR46300:SF2">
    <property type="entry name" value="CYTOCHROME P450 MONOOXYGENASE ALNH-RELATED"/>
    <property type="match status" value="1"/>
</dbReference>
<evidence type="ECO:0000256" key="6">
    <source>
        <dbReference type="ARBA" id="ARBA00022692"/>
    </source>
</evidence>
<reference evidence="17 18" key="1">
    <citation type="journal article" date="2018" name="Evol. Lett.">
        <title>Horizontal gene cluster transfer increased hallucinogenic mushroom diversity.</title>
        <authorList>
            <person name="Reynolds H.T."/>
            <person name="Vijayakumar V."/>
            <person name="Gluck-Thaler E."/>
            <person name="Korotkin H.B."/>
            <person name="Matheny P.B."/>
            <person name="Slot J.C."/>
        </authorList>
    </citation>
    <scope>NUCLEOTIDE SEQUENCE [LARGE SCALE GENOMIC DNA]</scope>
    <source>
        <strain evidence="17 18">2631</strain>
    </source>
</reference>
<dbReference type="Gene3D" id="1.10.630.10">
    <property type="entry name" value="Cytochrome P450"/>
    <property type="match status" value="1"/>
</dbReference>
<dbReference type="GO" id="GO:0016705">
    <property type="term" value="F:oxidoreductase activity, acting on paired donors, with incorporation or reduction of molecular oxygen"/>
    <property type="evidence" value="ECO:0007669"/>
    <property type="project" value="InterPro"/>
</dbReference>
<evidence type="ECO:0000256" key="12">
    <source>
        <dbReference type="ARBA" id="ARBA00023136"/>
    </source>
</evidence>
<dbReference type="Pfam" id="PF00067">
    <property type="entry name" value="p450"/>
    <property type="match status" value="1"/>
</dbReference>
<keyword evidence="13" id="KW-0325">Glycoprotein</keyword>
<proteinExistence type="inferred from homology"/>
<keyword evidence="6 16" id="KW-0812">Transmembrane</keyword>
<evidence type="ECO:0000256" key="3">
    <source>
        <dbReference type="ARBA" id="ARBA00005179"/>
    </source>
</evidence>
<protein>
    <recommendedName>
        <fullName evidence="19">Cytochrome P450</fullName>
    </recommendedName>
</protein>
<dbReference type="SUPFAM" id="SSF48264">
    <property type="entry name" value="Cytochrome P450"/>
    <property type="match status" value="1"/>
</dbReference>
<keyword evidence="18" id="KW-1185">Reference proteome</keyword>
<comment type="pathway">
    <text evidence="3">Secondary metabolite biosynthesis.</text>
</comment>
<dbReference type="GO" id="GO:0020037">
    <property type="term" value="F:heme binding"/>
    <property type="evidence" value="ECO:0007669"/>
    <property type="project" value="InterPro"/>
</dbReference>
<keyword evidence="5 14" id="KW-0349">Heme</keyword>
<evidence type="ECO:0000256" key="14">
    <source>
        <dbReference type="PIRSR" id="PIRSR602401-1"/>
    </source>
</evidence>
<dbReference type="InterPro" id="IPR001128">
    <property type="entry name" value="Cyt_P450"/>
</dbReference>
<evidence type="ECO:0000256" key="8">
    <source>
        <dbReference type="ARBA" id="ARBA00022989"/>
    </source>
</evidence>
<evidence type="ECO:0000256" key="16">
    <source>
        <dbReference type="SAM" id="Phobius"/>
    </source>
</evidence>
<evidence type="ECO:0000313" key="17">
    <source>
        <dbReference type="EMBL" id="PPQ84569.1"/>
    </source>
</evidence>
<dbReference type="InterPro" id="IPR036396">
    <property type="entry name" value="Cyt_P450_sf"/>
</dbReference>
<keyword evidence="12 16" id="KW-0472">Membrane</keyword>
<evidence type="ECO:0000256" key="13">
    <source>
        <dbReference type="ARBA" id="ARBA00023180"/>
    </source>
</evidence>
<keyword evidence="10 14" id="KW-0408">Iron</keyword>
<accession>A0A409X1I8</accession>
<evidence type="ECO:0000256" key="1">
    <source>
        <dbReference type="ARBA" id="ARBA00001971"/>
    </source>
</evidence>
<gene>
    <name evidence="17" type="ORF">CVT25_015769</name>
</gene>
<evidence type="ECO:0000313" key="18">
    <source>
        <dbReference type="Proteomes" id="UP000283269"/>
    </source>
</evidence>
<evidence type="ECO:0000256" key="10">
    <source>
        <dbReference type="ARBA" id="ARBA00023004"/>
    </source>
</evidence>
<keyword evidence="7 14" id="KW-0479">Metal-binding</keyword>
<dbReference type="InterPro" id="IPR050364">
    <property type="entry name" value="Cytochrome_P450_fung"/>
</dbReference>
<evidence type="ECO:0000256" key="4">
    <source>
        <dbReference type="ARBA" id="ARBA00010617"/>
    </source>
</evidence>
<sequence length="521" mass="59542">MIFHILSLTAKIIVAFFSLLLAYFLSPIVLRHLVTDEEGNRIPPGPPIRYAFLRKYAERALDGWAKRYGGLFSIWMGSQLFVIISDPHVAKDLLVTNGAIFSSRKRYFMKSQIILKGRAITGSPYGNTWRQHRRLASLALSPKSMEGHAAIMDYEAHMLMKSLYEQSHRGKVSLNTTQATGRYALNNMLILSFGIRTTSLNDPLISKALRLTMEFMELTGPWANVVDFFEILQYIPTAKRTRGHQLYSDMVDTYGSMLLQFKTKMVAGEEVPDCLIKTLLENQESEKLDWEDICMLSAVFTLGGVHSVSGMIQWFIATLPSHPDLCARAQEELDRVVGRDRWPTVEDEFNLPYVRAMIKELERLHAPFWNATPHFTTEDFSYKGNFIPKDTVVILNCYTLHHNATRYPNPFTFNPDRYLEDNLSCNESSKLSDPLARDHWAFGAGRRICPGLQVAERELWLVCSRLLWSFNFQAIPNEPISLEEYDGLSGRTPKPFRLHLAPRFEGVSKILDSADDVPLYL</sequence>
<dbReference type="STRING" id="93625.A0A409X1I8"/>